<evidence type="ECO:0000313" key="4">
    <source>
        <dbReference type="EMBL" id="STX44679.1"/>
    </source>
</evidence>
<dbReference type="EMBL" id="UGOB01000001">
    <property type="protein sequence ID" value="STX45944.1"/>
    <property type="molecule type" value="Genomic_DNA"/>
</dbReference>
<dbReference type="Pfam" id="PF08388">
    <property type="entry name" value="GIIM"/>
    <property type="match status" value="1"/>
</dbReference>
<name>A0A378JDI5_9GAMM</name>
<keyword evidence="5" id="KW-0695">RNA-directed DNA polymerase</keyword>
<keyword evidence="7" id="KW-1185">Reference proteome</keyword>
<dbReference type="EMBL" id="UGOB01000002">
    <property type="protein sequence ID" value="STX92071.1"/>
    <property type="molecule type" value="Genomic_DNA"/>
</dbReference>
<dbReference type="PROSITE" id="PS50878">
    <property type="entry name" value="RT_POL"/>
    <property type="match status" value="1"/>
</dbReference>
<accession>A0A378JDI5</accession>
<dbReference type="InterPro" id="IPR051083">
    <property type="entry name" value="GrpII_Intron_Splice-Mob/Def"/>
</dbReference>
<sequence>MTVHSNDRPSWLTKLERIGELSGKDKPILFNNLGHLLNSDMLKEQFRRLDGNKAIGIDKISKEAYGEKLDENIKALIKKLRRRTYRPKPARITEIPKEDGSTRPLAISCLEDKLVQLSVSTILNKIYEPLFLACSYGYRPGKNCHTALKALSQATYRNPKGAIVEIDIRKYFNSIPHGVIMKLLRNKITDNRFLRLIEVLITAPILEGEQEVKNSRGCPAGSILSPILANVYLHYLIDEWFTAIAETHIRGQAELIRFADDMVFVFEKQSEAQRFYEVLPKRLARGGLEMHADKSQVIPAGRIAAKQASEEGARLPTFNFLGFTCYWGMARKGFWRLKYTSRKDRFAAKLRGLREYLWENLNVKDTNEVIRTVIRVVRGWVNYHGVSDNKRRIGQFLERTKRILLQWLNRRGGKRRVTWKKLLQVLQAEGFPKYWKTVSMF</sequence>
<dbReference type="Proteomes" id="UP000054691">
    <property type="component" value="Unassembled WGS sequence"/>
</dbReference>
<dbReference type="STRING" id="45066.Lgra_1936"/>
<dbReference type="InterPro" id="IPR000477">
    <property type="entry name" value="RT_dom"/>
</dbReference>
<keyword evidence="5" id="KW-0808">Transferase</keyword>
<dbReference type="CDD" id="cd01651">
    <property type="entry name" value="RT_G2_intron"/>
    <property type="match status" value="1"/>
</dbReference>
<comment type="similarity">
    <text evidence="1">Belongs to the bacterial reverse transcriptase family.</text>
</comment>
<dbReference type="NCBIfam" id="TIGR04416">
    <property type="entry name" value="group_II_RT_mat"/>
    <property type="match status" value="1"/>
</dbReference>
<evidence type="ECO:0000313" key="7">
    <source>
        <dbReference type="Proteomes" id="UP000054691"/>
    </source>
</evidence>
<reference evidence="3 7" key="1">
    <citation type="submission" date="2015-11" db="EMBL/GenBank/DDBJ databases">
        <title>Genomic analysis of 38 Legionella species identifies large and diverse effector repertoires.</title>
        <authorList>
            <person name="Burstein D."/>
            <person name="Amaro F."/>
            <person name="Zusman T."/>
            <person name="Lifshitz Z."/>
            <person name="Cohen O."/>
            <person name="Gilbert J.A."/>
            <person name="Pupko T."/>
            <person name="Shuman H.A."/>
            <person name="Segal G."/>
        </authorList>
    </citation>
    <scope>NUCLEOTIDE SEQUENCE [LARGE SCALE GENOMIC DNA]</scope>
    <source>
        <strain evidence="3 7">Lyon 8420412</strain>
    </source>
</reference>
<protein>
    <submittedName>
        <fullName evidence="5">Reverse transcriptase (RNA-directed DNA polymerase)</fullName>
    </submittedName>
</protein>
<dbReference type="RefSeq" id="WP_058499051.1">
    <property type="nucleotide sequence ID" value="NZ_CAAAHW010000003.1"/>
</dbReference>
<evidence type="ECO:0000313" key="6">
    <source>
        <dbReference type="EMBL" id="STX92071.1"/>
    </source>
</evidence>
<organism evidence="5 8">
    <name type="scientific">Legionella gratiana</name>
    <dbReference type="NCBI Taxonomy" id="45066"/>
    <lineage>
        <taxon>Bacteria</taxon>
        <taxon>Pseudomonadati</taxon>
        <taxon>Pseudomonadota</taxon>
        <taxon>Gammaproteobacteria</taxon>
        <taxon>Legionellales</taxon>
        <taxon>Legionellaceae</taxon>
        <taxon>Legionella</taxon>
    </lineage>
</organism>
<dbReference type="InterPro" id="IPR030931">
    <property type="entry name" value="Group_II_RT_mat"/>
</dbReference>
<dbReference type="GO" id="GO:0003964">
    <property type="term" value="F:RNA-directed DNA polymerase activity"/>
    <property type="evidence" value="ECO:0007669"/>
    <property type="project" value="UniProtKB-KW"/>
</dbReference>
<reference evidence="5 8" key="2">
    <citation type="submission" date="2018-06" db="EMBL/GenBank/DDBJ databases">
        <authorList>
            <consortium name="Pathogen Informatics"/>
            <person name="Doyle S."/>
        </authorList>
    </citation>
    <scope>NUCLEOTIDE SEQUENCE [LARGE SCALE GENOMIC DNA]</scope>
    <source>
        <strain evidence="5 8">NCTC12388</strain>
    </source>
</reference>
<dbReference type="InterPro" id="IPR013597">
    <property type="entry name" value="Mat_intron_G2"/>
</dbReference>
<evidence type="ECO:0000259" key="2">
    <source>
        <dbReference type="PROSITE" id="PS50878"/>
    </source>
</evidence>
<evidence type="ECO:0000256" key="1">
    <source>
        <dbReference type="ARBA" id="ARBA00034120"/>
    </source>
</evidence>
<dbReference type="InterPro" id="IPR043502">
    <property type="entry name" value="DNA/RNA_pol_sf"/>
</dbReference>
<dbReference type="PANTHER" id="PTHR34047">
    <property type="entry name" value="NUCLEAR INTRON MATURASE 1, MITOCHONDRIAL-RELATED"/>
    <property type="match status" value="1"/>
</dbReference>
<dbReference type="AlphaFoldDB" id="A0A378JDI5"/>
<feature type="domain" description="Reverse transcriptase" evidence="2">
    <location>
        <begin position="76"/>
        <end position="325"/>
    </location>
</feature>
<dbReference type="OrthoDB" id="9793236at2"/>
<evidence type="ECO:0000313" key="3">
    <source>
        <dbReference type="EMBL" id="KTD10970.1"/>
    </source>
</evidence>
<proteinExistence type="inferred from homology"/>
<dbReference type="Proteomes" id="UP000254476">
    <property type="component" value="Unassembled WGS sequence"/>
</dbReference>
<dbReference type="EMBL" id="LNYE01000022">
    <property type="protein sequence ID" value="KTD10970.1"/>
    <property type="molecule type" value="Genomic_DNA"/>
</dbReference>
<dbReference type="SUPFAM" id="SSF56672">
    <property type="entry name" value="DNA/RNA polymerases"/>
    <property type="match status" value="1"/>
</dbReference>
<keyword evidence="5" id="KW-0548">Nucleotidyltransferase</keyword>
<evidence type="ECO:0000313" key="8">
    <source>
        <dbReference type="Proteomes" id="UP000254476"/>
    </source>
</evidence>
<dbReference type="PANTHER" id="PTHR34047:SF8">
    <property type="entry name" value="PROTEIN YKFC"/>
    <property type="match status" value="1"/>
</dbReference>
<dbReference type="Pfam" id="PF00078">
    <property type="entry name" value="RVT_1"/>
    <property type="match status" value="1"/>
</dbReference>
<dbReference type="EMBL" id="UGOB01000001">
    <property type="protein sequence ID" value="STX44679.1"/>
    <property type="molecule type" value="Genomic_DNA"/>
</dbReference>
<gene>
    <name evidence="5" type="primary">ltrA_2</name>
    <name evidence="4" type="synonym">ltrA_1</name>
    <name evidence="6" type="synonym">ltrA_3</name>
    <name evidence="3" type="ORF">Lgra_1936</name>
    <name evidence="4" type="ORF">NCTC12388_01667</name>
    <name evidence="5" type="ORF">NCTC12388_02688</name>
    <name evidence="6" type="ORF">NCTC12388_03452</name>
</gene>
<evidence type="ECO:0000313" key="5">
    <source>
        <dbReference type="EMBL" id="STX45944.1"/>
    </source>
</evidence>